<name>A0A5E4NBF5_9HEMI</name>
<gene>
    <name evidence="1" type="ORF">CINCED_3A015779</name>
</gene>
<sequence length="215" mass="25254">MLSAKWESAKRDVGKIGIGEVGRHGKHILRSSVLGMVFRDILEYNIKRHYDTNHCKIYDKFVEKLREENFEELKINLSHQKKLFDNIRKENIYSVKYSYVTSRKIARTSKAFSDGEFINECIVSAVKVIYPKKKQAFMNISLIGNTIAQRIEEMANNLKQQLHEKTIFIYRVFDNFGITEELLDLIPMIDTTTGSDLYDCIKKYLNELEDWNKLE</sequence>
<organism evidence="1 2">
    <name type="scientific">Cinara cedri</name>
    <dbReference type="NCBI Taxonomy" id="506608"/>
    <lineage>
        <taxon>Eukaryota</taxon>
        <taxon>Metazoa</taxon>
        <taxon>Ecdysozoa</taxon>
        <taxon>Arthropoda</taxon>
        <taxon>Hexapoda</taxon>
        <taxon>Insecta</taxon>
        <taxon>Pterygota</taxon>
        <taxon>Neoptera</taxon>
        <taxon>Paraneoptera</taxon>
        <taxon>Hemiptera</taxon>
        <taxon>Sternorrhyncha</taxon>
        <taxon>Aphidomorpha</taxon>
        <taxon>Aphidoidea</taxon>
        <taxon>Aphididae</taxon>
        <taxon>Lachninae</taxon>
        <taxon>Cinara</taxon>
    </lineage>
</organism>
<dbReference type="PANTHER" id="PTHR45913">
    <property type="entry name" value="EPM2A-INTERACTING PROTEIN 1"/>
    <property type="match status" value="1"/>
</dbReference>
<dbReference type="PANTHER" id="PTHR45913:SF5">
    <property type="entry name" value="GENERAL TRANSCRIPTION FACTOR II-I REPEAT DOMAIN-CONTAINING PROTEIN 2A-LIKE PROTEIN"/>
    <property type="match status" value="1"/>
</dbReference>
<dbReference type="Proteomes" id="UP000325440">
    <property type="component" value="Unassembled WGS sequence"/>
</dbReference>
<evidence type="ECO:0000313" key="2">
    <source>
        <dbReference type="Proteomes" id="UP000325440"/>
    </source>
</evidence>
<keyword evidence="2" id="KW-1185">Reference proteome</keyword>
<protein>
    <submittedName>
        <fullName evidence="1">Uncharacterized protein</fullName>
    </submittedName>
</protein>
<dbReference type="EMBL" id="CABPRJ010001911">
    <property type="protein sequence ID" value="VVC41017.1"/>
    <property type="molecule type" value="Genomic_DNA"/>
</dbReference>
<evidence type="ECO:0000313" key="1">
    <source>
        <dbReference type="EMBL" id="VVC41017.1"/>
    </source>
</evidence>
<proteinExistence type="predicted"/>
<reference evidence="1 2" key="1">
    <citation type="submission" date="2019-08" db="EMBL/GenBank/DDBJ databases">
        <authorList>
            <person name="Alioto T."/>
            <person name="Alioto T."/>
            <person name="Gomez Garrido J."/>
        </authorList>
    </citation>
    <scope>NUCLEOTIDE SEQUENCE [LARGE SCALE GENOMIC DNA]</scope>
</reference>
<accession>A0A5E4NBF5</accession>
<dbReference type="AlphaFoldDB" id="A0A5E4NBF5"/>
<dbReference type="OrthoDB" id="6611858at2759"/>